<gene>
    <name evidence="1" type="ORF">SAMN02910315_00482</name>
</gene>
<accession>A0A1G5VCW3</accession>
<sequence>MKNNNTNSDEAINVYDRRNTQDWVFHFLSNNVEEFPRYITGYDDIGKREPNDLIDDLLKRSELDSLYSRENGIMINLEHQSQYNNFKILRNTRYLLELIEKGYNVEQWVVYTGKNDITGYYSNQDIFVKTHIIQSRRIESTKILNNIYFKIGNNTHLNAYDVLDVCSFPVINHGKSNEEVVDIILDITRKCKTKPSLLNILTTCVAVWTTYLLDDGEKINEIVRELKMMGKVGFKEMWEYIEQERFRKIIKSKDEEISEMSQIIEDLLQYAPDDVKKDYRNSK</sequence>
<dbReference type="Proteomes" id="UP000323439">
    <property type="component" value="Unassembled WGS sequence"/>
</dbReference>
<evidence type="ECO:0008006" key="3">
    <source>
        <dbReference type="Google" id="ProtNLM"/>
    </source>
</evidence>
<evidence type="ECO:0000313" key="1">
    <source>
        <dbReference type="EMBL" id="SDA42875.1"/>
    </source>
</evidence>
<evidence type="ECO:0000313" key="2">
    <source>
        <dbReference type="Proteomes" id="UP000323439"/>
    </source>
</evidence>
<dbReference type="EMBL" id="FMXB01000003">
    <property type="protein sequence ID" value="SDA42875.1"/>
    <property type="molecule type" value="Genomic_DNA"/>
</dbReference>
<reference evidence="1 2" key="1">
    <citation type="submission" date="2016-10" db="EMBL/GenBank/DDBJ databases">
        <authorList>
            <person name="Varghese N."/>
            <person name="Submissions S."/>
        </authorList>
    </citation>
    <scope>NUCLEOTIDE SEQUENCE [LARGE SCALE GENOMIC DNA]</scope>
    <source>
        <strain evidence="1 2">DSM 16643</strain>
    </source>
</reference>
<dbReference type="AlphaFoldDB" id="A0A1G5VCW3"/>
<dbReference type="RefSeq" id="WP_149731122.1">
    <property type="nucleotide sequence ID" value="NZ_FMXB01000003.1"/>
</dbReference>
<organism evidence="1 2">
    <name type="scientific">Methanobrevibacter millerae</name>
    <dbReference type="NCBI Taxonomy" id="230361"/>
    <lineage>
        <taxon>Archaea</taxon>
        <taxon>Methanobacteriati</taxon>
        <taxon>Methanobacteriota</taxon>
        <taxon>Methanomada group</taxon>
        <taxon>Methanobacteria</taxon>
        <taxon>Methanobacteriales</taxon>
        <taxon>Methanobacteriaceae</taxon>
        <taxon>Methanobrevibacter</taxon>
    </lineage>
</organism>
<keyword evidence="2" id="KW-1185">Reference proteome</keyword>
<name>A0A1G5VCW3_9EURY</name>
<proteinExistence type="predicted"/>
<protein>
    <recommendedName>
        <fullName evidence="3">Transposase</fullName>
    </recommendedName>
</protein>